<feature type="compositionally biased region" description="Polar residues" evidence="1">
    <location>
        <begin position="212"/>
        <end position="224"/>
    </location>
</feature>
<dbReference type="RefSeq" id="XP_025580551.1">
    <property type="nucleotide sequence ID" value="XM_025718384.1"/>
</dbReference>
<keyword evidence="3" id="KW-1185">Reference proteome</keyword>
<gene>
    <name evidence="2" type="ORF">BO80DRAFT_420513</name>
</gene>
<evidence type="ECO:0000256" key="1">
    <source>
        <dbReference type="SAM" id="MobiDB-lite"/>
    </source>
</evidence>
<feature type="compositionally biased region" description="Polar residues" evidence="1">
    <location>
        <begin position="24"/>
        <end position="60"/>
    </location>
</feature>
<accession>A0A395HIY8</accession>
<feature type="region of interest" description="Disordered" evidence="1">
    <location>
        <begin position="1"/>
        <end position="290"/>
    </location>
</feature>
<proteinExistence type="predicted"/>
<evidence type="ECO:0000313" key="3">
    <source>
        <dbReference type="Proteomes" id="UP000249402"/>
    </source>
</evidence>
<feature type="compositionally biased region" description="Polar residues" evidence="1">
    <location>
        <begin position="235"/>
        <end position="269"/>
    </location>
</feature>
<dbReference type="VEuPathDB" id="FungiDB:BO80DRAFT_420513"/>
<dbReference type="EMBL" id="KZ824419">
    <property type="protein sequence ID" value="RAL06224.1"/>
    <property type="molecule type" value="Genomic_DNA"/>
</dbReference>
<feature type="compositionally biased region" description="Basic and acidic residues" evidence="1">
    <location>
        <begin position="144"/>
        <end position="172"/>
    </location>
</feature>
<protein>
    <submittedName>
        <fullName evidence="2">Uncharacterized protein</fullName>
    </submittedName>
</protein>
<dbReference type="AlphaFoldDB" id="A0A395HIY8"/>
<reference evidence="2 3" key="1">
    <citation type="submission" date="2018-02" db="EMBL/GenBank/DDBJ databases">
        <title>The genomes of Aspergillus section Nigri reveals drivers in fungal speciation.</title>
        <authorList>
            <consortium name="DOE Joint Genome Institute"/>
            <person name="Vesth T.C."/>
            <person name="Nybo J."/>
            <person name="Theobald S."/>
            <person name="Brandl J."/>
            <person name="Frisvad J.C."/>
            <person name="Nielsen K.F."/>
            <person name="Lyhne E.K."/>
            <person name="Kogle M.E."/>
            <person name="Kuo A."/>
            <person name="Riley R."/>
            <person name="Clum A."/>
            <person name="Nolan M."/>
            <person name="Lipzen A."/>
            <person name="Salamov A."/>
            <person name="Henrissat B."/>
            <person name="Wiebenga A."/>
            <person name="De vries R.P."/>
            <person name="Grigoriev I.V."/>
            <person name="Mortensen U.H."/>
            <person name="Andersen M.R."/>
            <person name="Baker S.E."/>
        </authorList>
    </citation>
    <scope>NUCLEOTIDE SEQUENCE [LARGE SCALE GENOMIC DNA]</scope>
    <source>
        <strain evidence="2 3">CBS 121593</strain>
    </source>
</reference>
<dbReference type="Proteomes" id="UP000249402">
    <property type="component" value="Unassembled WGS sequence"/>
</dbReference>
<name>A0A395HIY8_9EURO</name>
<sequence>MANIMDPIDDPSYNIEATEHTFGTRASDSCRNIDSYNSVNNTGSNSYGKPGNGSDSSSIVDTVGRGIADDRHGHTSGVSPTSSYSQSPTKSSQGQYPHDKGGQYSQHSLPSYPPQHNIPETANLSDGTRGPVSNTEAKSQPSNAKDKTGPHIEGGHDERRGANKGKGERIEGTQDSDITGEKVNGIAGVIPISGSAGPTTTKTFDPHAEIGNSGNNGPHSSAIGSKNIVDGGQGSSAHQYDTASSSYNTRGSGDGQATTTNPQRGNSIEKNSRADSGLAGVRSVESRRDM</sequence>
<organism evidence="2 3">
    <name type="scientific">Aspergillus ibericus CBS 121593</name>
    <dbReference type="NCBI Taxonomy" id="1448316"/>
    <lineage>
        <taxon>Eukaryota</taxon>
        <taxon>Fungi</taxon>
        <taxon>Dikarya</taxon>
        <taxon>Ascomycota</taxon>
        <taxon>Pezizomycotina</taxon>
        <taxon>Eurotiomycetes</taxon>
        <taxon>Eurotiomycetidae</taxon>
        <taxon>Eurotiales</taxon>
        <taxon>Aspergillaceae</taxon>
        <taxon>Aspergillus</taxon>
        <taxon>Aspergillus subgen. Circumdati</taxon>
    </lineage>
</organism>
<feature type="compositionally biased region" description="Polar residues" evidence="1">
    <location>
        <begin position="118"/>
        <end position="143"/>
    </location>
</feature>
<dbReference type="OrthoDB" id="4448051at2759"/>
<dbReference type="GeneID" id="37223249"/>
<feature type="compositionally biased region" description="Low complexity" evidence="1">
    <location>
        <begin position="76"/>
        <end position="94"/>
    </location>
</feature>
<evidence type="ECO:0000313" key="2">
    <source>
        <dbReference type="EMBL" id="RAL06224.1"/>
    </source>
</evidence>